<protein>
    <recommendedName>
        <fullName evidence="3">Zinc/iron-chelating domain-containing protein</fullName>
    </recommendedName>
</protein>
<dbReference type="Proteomes" id="UP000006365">
    <property type="component" value="Chromosome"/>
</dbReference>
<dbReference type="AlphaFoldDB" id="A0A7U3YPB3"/>
<name>A0A7U3YPB3_DESPD</name>
<dbReference type="EMBL" id="CP002364">
    <property type="protein sequence ID" value="ADW19083.1"/>
    <property type="molecule type" value="Genomic_DNA"/>
</dbReference>
<organism evidence="1 2">
    <name type="scientific">Desulfobulbus propionicus (strain ATCC 33891 / DSM 2032 / VKM B-1956 / 1pr3)</name>
    <dbReference type="NCBI Taxonomy" id="577650"/>
    <lineage>
        <taxon>Bacteria</taxon>
        <taxon>Pseudomonadati</taxon>
        <taxon>Thermodesulfobacteriota</taxon>
        <taxon>Desulfobulbia</taxon>
        <taxon>Desulfobulbales</taxon>
        <taxon>Desulfobulbaceae</taxon>
        <taxon>Desulfobulbus</taxon>
    </lineage>
</organism>
<dbReference type="InterPro" id="IPR005358">
    <property type="entry name" value="Puta_zinc/iron-chelating_dom"/>
</dbReference>
<dbReference type="KEGG" id="dpr:Despr_2950"/>
<dbReference type="PANTHER" id="PTHR35866">
    <property type="entry name" value="PUTATIVE-RELATED"/>
    <property type="match status" value="1"/>
</dbReference>
<accession>A0A7U3YPB3</accession>
<sequence length="246" mass="28245">MSLKELPEAFQAIAAEQAFEFACHPGVSCFTECCRELDLTLTPYDVVRLRRNLQLTSGQFLEQYVIIEWDEQQLFPLCYLTMVDDGRASCVFVGSQGCSVYEDRPGSCRAYPLGRGATRGAEGAPLESLVLLREPHCRGFEQERQQTVAAYLHEQGLEAYNRYNDALLPLLQHRQIQNRTFRPTRQQLDQYMLALYDLDQFRREMTAGRIALQRPLTPQQLKGLAGDDDELLLLGIRWLLQEFFGE</sequence>
<reference evidence="1 2" key="1">
    <citation type="journal article" date="2011" name="Stand. Genomic Sci.">
        <title>Complete genome sequence of Desulfobulbus propionicus type strain (1pr3).</title>
        <authorList>
            <person name="Pagani I."/>
            <person name="Lapidus A."/>
            <person name="Nolan M."/>
            <person name="Lucas S."/>
            <person name="Hammon N."/>
            <person name="Deshpande S."/>
            <person name="Cheng J.F."/>
            <person name="Chertkov O."/>
            <person name="Davenport K."/>
            <person name="Tapia R."/>
            <person name="Han C."/>
            <person name="Goodwin L."/>
            <person name="Pitluck S."/>
            <person name="Liolios K."/>
            <person name="Mavromatis K."/>
            <person name="Ivanova N."/>
            <person name="Mikhailova N."/>
            <person name="Pati A."/>
            <person name="Chen A."/>
            <person name="Palaniappan K."/>
            <person name="Land M."/>
            <person name="Hauser L."/>
            <person name="Chang Y.J."/>
            <person name="Jeffries C.D."/>
            <person name="Detter J.C."/>
            <person name="Brambilla E."/>
            <person name="Kannan K.P."/>
            <person name="Djao O.D."/>
            <person name="Rohde M."/>
            <person name="Pukall R."/>
            <person name="Spring S."/>
            <person name="Goker M."/>
            <person name="Sikorski J."/>
            <person name="Woyke T."/>
            <person name="Bristow J."/>
            <person name="Eisen J.A."/>
            <person name="Markowitz V."/>
            <person name="Hugenholtz P."/>
            <person name="Kyrpides N.C."/>
            <person name="Klenk H.P."/>
        </authorList>
    </citation>
    <scope>NUCLEOTIDE SEQUENCE [LARGE SCALE GENOMIC DNA]</scope>
    <source>
        <strain evidence="2">ATCC 33891 / DSM 2032 / 1pr3</strain>
    </source>
</reference>
<keyword evidence="2" id="KW-1185">Reference proteome</keyword>
<gene>
    <name evidence="1" type="ordered locus">Despr_2950</name>
</gene>
<evidence type="ECO:0008006" key="3">
    <source>
        <dbReference type="Google" id="ProtNLM"/>
    </source>
</evidence>
<dbReference type="RefSeq" id="WP_015725608.1">
    <property type="nucleotide sequence ID" value="NC_014972.1"/>
</dbReference>
<dbReference type="PANTHER" id="PTHR35866:SF1">
    <property type="entry name" value="YKGJ FAMILY CYSTEINE CLUSTER PROTEIN"/>
    <property type="match status" value="1"/>
</dbReference>
<proteinExistence type="predicted"/>
<evidence type="ECO:0000313" key="2">
    <source>
        <dbReference type="Proteomes" id="UP000006365"/>
    </source>
</evidence>
<dbReference type="Pfam" id="PF03692">
    <property type="entry name" value="CxxCxxCC"/>
    <property type="match status" value="1"/>
</dbReference>
<evidence type="ECO:0000313" key="1">
    <source>
        <dbReference type="EMBL" id="ADW19083.1"/>
    </source>
</evidence>